<keyword evidence="1" id="KW-0812">Transmembrane</keyword>
<evidence type="ECO:0000259" key="2">
    <source>
        <dbReference type="Pfam" id="PF11127"/>
    </source>
</evidence>
<name>A0A3B1AC95_9ZZZZ</name>
<keyword evidence="1" id="KW-1133">Transmembrane helix</keyword>
<gene>
    <name evidence="3" type="ORF">MNBD_GAMMA19-573</name>
</gene>
<feature type="transmembrane region" description="Helical" evidence="1">
    <location>
        <begin position="40"/>
        <end position="64"/>
    </location>
</feature>
<evidence type="ECO:0000256" key="1">
    <source>
        <dbReference type="SAM" id="Phobius"/>
    </source>
</evidence>
<reference evidence="3" key="1">
    <citation type="submission" date="2018-06" db="EMBL/GenBank/DDBJ databases">
        <authorList>
            <person name="Zhirakovskaya E."/>
        </authorList>
    </citation>
    <scope>NUCLEOTIDE SEQUENCE</scope>
</reference>
<feature type="transmembrane region" description="Helical" evidence="1">
    <location>
        <begin position="12"/>
        <end position="34"/>
    </location>
</feature>
<evidence type="ECO:0000313" key="3">
    <source>
        <dbReference type="EMBL" id="VAW97643.1"/>
    </source>
</evidence>
<keyword evidence="1" id="KW-0472">Membrane</keyword>
<feature type="domain" description="Inner membrane protein YgaP-like transmembrane" evidence="2">
    <location>
        <begin position="4"/>
        <end position="70"/>
    </location>
</feature>
<dbReference type="AlphaFoldDB" id="A0A3B1AC95"/>
<sequence>MAIKRNLHNIDIAIRILIGITLIYFGFVDTSYISNDMARWLLGVFGIVNFFAAAVRSCPIYALAGINTYQK</sequence>
<dbReference type="EMBL" id="UOFV01000122">
    <property type="protein sequence ID" value="VAW97643.1"/>
    <property type="molecule type" value="Genomic_DNA"/>
</dbReference>
<organism evidence="3">
    <name type="scientific">hydrothermal vent metagenome</name>
    <dbReference type="NCBI Taxonomy" id="652676"/>
    <lineage>
        <taxon>unclassified sequences</taxon>
        <taxon>metagenomes</taxon>
        <taxon>ecological metagenomes</taxon>
    </lineage>
</organism>
<protein>
    <recommendedName>
        <fullName evidence="2">Inner membrane protein YgaP-like transmembrane domain-containing protein</fullName>
    </recommendedName>
</protein>
<proteinExistence type="predicted"/>
<accession>A0A3B1AC95</accession>
<dbReference type="Pfam" id="PF11127">
    <property type="entry name" value="YgaP-like_TM"/>
    <property type="match status" value="1"/>
</dbReference>
<dbReference type="InterPro" id="IPR021309">
    <property type="entry name" value="YgaP-like_TM"/>
</dbReference>